<dbReference type="GO" id="GO:0015937">
    <property type="term" value="P:coenzyme A biosynthetic process"/>
    <property type="evidence" value="ECO:0007669"/>
    <property type="project" value="UniProtKB-KW"/>
</dbReference>
<comment type="caution">
    <text evidence="8">The sequence shown here is derived from an EMBL/GenBank/DDBJ whole genome shotgun (WGS) entry which is preliminary data.</text>
</comment>
<dbReference type="Proteomes" id="UP001214576">
    <property type="component" value="Unassembled WGS sequence"/>
</dbReference>
<comment type="function">
    <text evidence="3">Catalyzes the decarboxylation of the cysteine moiety of 4-phosphopantothenoylcysteine to form 4'-phosphopantotheine and this reaction forms part of the biosynthesis of coenzyme A.</text>
</comment>
<dbReference type="GO" id="GO:0010181">
    <property type="term" value="F:FMN binding"/>
    <property type="evidence" value="ECO:0007669"/>
    <property type="project" value="TreeGrafter"/>
</dbReference>
<feature type="region of interest" description="Disordered" evidence="6">
    <location>
        <begin position="219"/>
        <end position="289"/>
    </location>
</feature>
<dbReference type="InterPro" id="IPR003382">
    <property type="entry name" value="Flavoprotein"/>
</dbReference>
<proteinExistence type="inferred from homology"/>
<dbReference type="InterPro" id="IPR036551">
    <property type="entry name" value="Flavin_trans-like"/>
</dbReference>
<evidence type="ECO:0000259" key="7">
    <source>
        <dbReference type="Pfam" id="PF02441"/>
    </source>
</evidence>
<gene>
    <name evidence="8" type="ORF">MG293_014599</name>
</gene>
<feature type="domain" description="Flavoprotein" evidence="7">
    <location>
        <begin position="35"/>
        <end position="174"/>
    </location>
</feature>
<name>A0AAD4TWU0_OVIAM</name>
<evidence type="ECO:0000256" key="5">
    <source>
        <dbReference type="ARBA" id="ARBA00082063"/>
    </source>
</evidence>
<accession>A0AAD4TWU0</accession>
<feature type="compositionally biased region" description="Basic and acidic residues" evidence="6">
    <location>
        <begin position="245"/>
        <end position="262"/>
    </location>
</feature>
<dbReference type="PANTHER" id="PTHR14359">
    <property type="entry name" value="HOMO-OLIGOMERIC FLAVIN CONTAINING CYS DECARBOXYLASE FAMILY"/>
    <property type="match status" value="1"/>
</dbReference>
<dbReference type="PANTHER" id="PTHR14359:SF6">
    <property type="entry name" value="PHOSPHOPANTOTHENOYLCYSTEINE DECARBOXYLASE"/>
    <property type="match status" value="1"/>
</dbReference>
<dbReference type="FunFam" id="3.40.50.1950:FF:000004">
    <property type="entry name" value="Phosphopantothenoylcysteine decarboxylase"/>
    <property type="match status" value="1"/>
</dbReference>
<evidence type="ECO:0000313" key="9">
    <source>
        <dbReference type="Proteomes" id="UP001214576"/>
    </source>
</evidence>
<dbReference type="EMBL" id="JAKZEL010000018">
    <property type="protein sequence ID" value="KAI4535373.1"/>
    <property type="molecule type" value="Genomic_DNA"/>
</dbReference>
<dbReference type="GO" id="GO:0004633">
    <property type="term" value="F:phosphopantothenoylcysteine decarboxylase activity"/>
    <property type="evidence" value="ECO:0007669"/>
    <property type="project" value="TreeGrafter"/>
</dbReference>
<protein>
    <recommendedName>
        <fullName evidence="4">Phosphopantothenoylcysteine decarboxylase</fullName>
    </recommendedName>
    <alternativeName>
        <fullName evidence="5">CoaC</fullName>
    </alternativeName>
</protein>
<evidence type="ECO:0000256" key="1">
    <source>
        <dbReference type="ARBA" id="ARBA00022993"/>
    </source>
</evidence>
<reference evidence="8" key="1">
    <citation type="submission" date="2022-03" db="EMBL/GenBank/DDBJ databases">
        <title>Genomic analyses of argali, domestic sheep and their hybrids provide insights into chromosomal evolution, heterosis and genetic basis of agronomic traits.</title>
        <authorList>
            <person name="Li M."/>
        </authorList>
    </citation>
    <scope>NUCLEOTIDE SEQUENCE</scope>
    <source>
        <strain evidence="8">CAU-MHL-2022a</strain>
        <tissue evidence="8">Skin</tissue>
    </source>
</reference>
<organism evidence="8 9">
    <name type="scientific">Ovis ammon polii</name>
    <dbReference type="NCBI Taxonomy" id="230172"/>
    <lineage>
        <taxon>Eukaryota</taxon>
        <taxon>Metazoa</taxon>
        <taxon>Chordata</taxon>
        <taxon>Craniata</taxon>
        <taxon>Vertebrata</taxon>
        <taxon>Euteleostomi</taxon>
        <taxon>Mammalia</taxon>
        <taxon>Eutheria</taxon>
        <taxon>Laurasiatheria</taxon>
        <taxon>Artiodactyla</taxon>
        <taxon>Ruminantia</taxon>
        <taxon>Pecora</taxon>
        <taxon>Bovidae</taxon>
        <taxon>Caprinae</taxon>
        <taxon>Ovis</taxon>
    </lineage>
</organism>
<evidence type="ECO:0000256" key="4">
    <source>
        <dbReference type="ARBA" id="ARBA00070201"/>
    </source>
</evidence>
<evidence type="ECO:0000256" key="2">
    <source>
        <dbReference type="ARBA" id="ARBA00038350"/>
    </source>
</evidence>
<evidence type="ECO:0000256" key="3">
    <source>
        <dbReference type="ARBA" id="ARBA00056708"/>
    </source>
</evidence>
<dbReference type="Gene3D" id="3.40.50.1950">
    <property type="entry name" value="Flavin prenyltransferase-like"/>
    <property type="match status" value="1"/>
</dbReference>
<evidence type="ECO:0000256" key="6">
    <source>
        <dbReference type="SAM" id="MobiDB-lite"/>
    </source>
</evidence>
<dbReference type="SUPFAM" id="SSF52507">
    <property type="entry name" value="Homo-oligomeric flavin-containing Cys decarboxylases, HFCD"/>
    <property type="match status" value="1"/>
</dbReference>
<comment type="similarity">
    <text evidence="2">Belongs to the HFCD (homooligomeric flavin containing Cys decarboxylase) superfamily.</text>
</comment>
<evidence type="ECO:0000313" key="8">
    <source>
        <dbReference type="EMBL" id="KAI4535373.1"/>
    </source>
</evidence>
<dbReference type="AlphaFoldDB" id="A0AAD4TWU0"/>
<feature type="region of interest" description="Disordered" evidence="6">
    <location>
        <begin position="1"/>
        <end position="20"/>
    </location>
</feature>
<dbReference type="GO" id="GO:0071513">
    <property type="term" value="C:phosphopantothenoylcysteine decarboxylase complex"/>
    <property type="evidence" value="ECO:0007669"/>
    <property type="project" value="TreeGrafter"/>
</dbReference>
<dbReference type="Pfam" id="PF02441">
    <property type="entry name" value="Flavoprotein"/>
    <property type="match status" value="1"/>
</dbReference>
<keyword evidence="1" id="KW-0173">Coenzyme A biosynthesis</keyword>
<sequence length="289" mass="31091">MEPNSGRLPGLEATGPHMEPRATCSAAAPLRRQFRVLVGVTGSVAALKLPLLVSKLLDIPDLEVAVVTTERAKHFYSPRDVPVTLYSDADEWEMWKCRSDPVLHIDLRRWADLMLVAPLDANTLGKVASGICDNLLTCVIRAWDRSKPLLFCPAMNTAMWEHPITEQQVGQLKAFGYIEIPCVAKKLVCGDQGSSLGLGAGGGDHARKGKVSGAKRLCCQNPEGMGRERDAVSGLEPDLEEDPECDNRPEGCQEESHTEAKPTEVGCGGASEPSPGTNSDAQLGIPAKK</sequence>
<keyword evidence="9" id="KW-1185">Reference proteome</keyword>